<reference evidence="3 4" key="1">
    <citation type="journal article" date="2018" name="Syst. Appl. Microbiol.">
        <title>Photobacterium carnosum sp. nov., isolated from spoiled modified atmosphere packaged poultry meat.</title>
        <authorList>
            <person name="Hilgarth M."/>
            <person name="Fuertes S."/>
            <person name="Ehrmann M."/>
            <person name="Vogel R.F."/>
        </authorList>
    </citation>
    <scope>NUCLEOTIDE SEQUENCE [LARGE SCALE GENOMIC DNA]</scope>
    <source>
        <strain evidence="3 4">TMW 2.2021</strain>
    </source>
</reference>
<evidence type="ECO:0000259" key="2">
    <source>
        <dbReference type="Pfam" id="PF22470"/>
    </source>
</evidence>
<keyword evidence="4" id="KW-1185">Reference proteome</keyword>
<feature type="compositionally biased region" description="Low complexity" evidence="1">
    <location>
        <begin position="19"/>
        <end position="33"/>
    </location>
</feature>
<dbReference type="InterPro" id="IPR027454">
    <property type="entry name" value="Histone_HNS_N"/>
</dbReference>
<evidence type="ECO:0000313" key="3">
    <source>
        <dbReference type="EMBL" id="PLC56978.1"/>
    </source>
</evidence>
<organism evidence="3 4">
    <name type="scientific">Photobacterium carnosum</name>
    <dbReference type="NCBI Taxonomy" id="2023717"/>
    <lineage>
        <taxon>Bacteria</taxon>
        <taxon>Pseudomonadati</taxon>
        <taxon>Pseudomonadota</taxon>
        <taxon>Gammaproteobacteria</taxon>
        <taxon>Vibrionales</taxon>
        <taxon>Vibrionaceae</taxon>
        <taxon>Photobacterium</taxon>
    </lineage>
</organism>
<dbReference type="AlphaFoldDB" id="A0A2N4UPP0"/>
<name>A0A2N4UPP0_9GAMM</name>
<feature type="compositionally biased region" description="Polar residues" evidence="1">
    <location>
        <begin position="9"/>
        <end position="18"/>
    </location>
</feature>
<evidence type="ECO:0000256" key="1">
    <source>
        <dbReference type="SAM" id="MobiDB-lite"/>
    </source>
</evidence>
<comment type="caution">
    <text evidence="3">The sequence shown here is derived from an EMBL/GenBank/DDBJ whole genome shotgun (WGS) entry which is preliminary data.</text>
</comment>
<dbReference type="GO" id="GO:0046983">
    <property type="term" value="F:protein dimerization activity"/>
    <property type="evidence" value="ECO:0007669"/>
    <property type="project" value="InterPro"/>
</dbReference>
<protein>
    <recommendedName>
        <fullName evidence="2">DNA-binding protein H-NS-like N-terminal domain-containing protein</fullName>
    </recommendedName>
</protein>
<proteinExistence type="predicted"/>
<accession>A0A2N4UPP0</accession>
<dbReference type="InterPro" id="IPR054180">
    <property type="entry name" value="H-NS-like_N"/>
</dbReference>
<dbReference type="RefSeq" id="WP_065208019.1">
    <property type="nucleotide sequence ID" value="NZ_JABJXE010000011.1"/>
</dbReference>
<dbReference type="SUPFAM" id="SSF81273">
    <property type="entry name" value="H-NS histone-like proteins"/>
    <property type="match status" value="1"/>
</dbReference>
<dbReference type="Proteomes" id="UP000234420">
    <property type="component" value="Unassembled WGS sequence"/>
</dbReference>
<feature type="domain" description="DNA-binding protein H-NS-like N-terminal" evidence="2">
    <location>
        <begin position="46"/>
        <end position="121"/>
    </location>
</feature>
<dbReference type="Gene3D" id="1.10.287.1050">
    <property type="entry name" value="H-NS histone-like proteins"/>
    <property type="match status" value="1"/>
</dbReference>
<evidence type="ECO:0000313" key="4">
    <source>
        <dbReference type="Proteomes" id="UP000234420"/>
    </source>
</evidence>
<gene>
    <name evidence="3" type="ORF">CIK00_15290</name>
</gene>
<dbReference type="Pfam" id="PF22470">
    <property type="entry name" value="Histone_HNS_N"/>
    <property type="match status" value="1"/>
</dbReference>
<dbReference type="EMBL" id="NPIB01000021">
    <property type="protein sequence ID" value="PLC56978.1"/>
    <property type="molecule type" value="Genomic_DNA"/>
</dbReference>
<feature type="region of interest" description="Disordered" evidence="1">
    <location>
        <begin position="1"/>
        <end position="34"/>
    </location>
</feature>
<sequence>MNKNKTNHQHQTSSQLNSEATQAPQQNTTTPEPVVSRAVAKELEREDFLKKIRKSRTLKALLRDSQKSELQDYLAIFTGVVNERITELQAVEDQQVAERKAAEDTIKELREKGINLDLIKDLLSK</sequence>